<evidence type="ECO:0000313" key="2">
    <source>
        <dbReference type="Proteomes" id="UP001500979"/>
    </source>
</evidence>
<comment type="caution">
    <text evidence="1">The sequence shown here is derived from an EMBL/GenBank/DDBJ whole genome shotgun (WGS) entry which is preliminary data.</text>
</comment>
<evidence type="ECO:0000313" key="1">
    <source>
        <dbReference type="EMBL" id="GAA2788311.1"/>
    </source>
</evidence>
<keyword evidence="2" id="KW-1185">Reference proteome</keyword>
<name>A0ABN3VEC3_9PSEU</name>
<organism evidence="1 2">
    <name type="scientific">Saccharopolyspora taberi</name>
    <dbReference type="NCBI Taxonomy" id="60895"/>
    <lineage>
        <taxon>Bacteria</taxon>
        <taxon>Bacillati</taxon>
        <taxon>Actinomycetota</taxon>
        <taxon>Actinomycetes</taxon>
        <taxon>Pseudonocardiales</taxon>
        <taxon>Pseudonocardiaceae</taxon>
        <taxon>Saccharopolyspora</taxon>
    </lineage>
</organism>
<protein>
    <submittedName>
        <fullName evidence="1">Uncharacterized protein</fullName>
    </submittedName>
</protein>
<dbReference type="Proteomes" id="UP001500979">
    <property type="component" value="Unassembled WGS sequence"/>
</dbReference>
<reference evidence="1 2" key="1">
    <citation type="journal article" date="2019" name="Int. J. Syst. Evol. Microbiol.">
        <title>The Global Catalogue of Microorganisms (GCM) 10K type strain sequencing project: providing services to taxonomists for standard genome sequencing and annotation.</title>
        <authorList>
            <consortium name="The Broad Institute Genomics Platform"/>
            <consortium name="The Broad Institute Genome Sequencing Center for Infectious Disease"/>
            <person name="Wu L."/>
            <person name="Ma J."/>
        </authorList>
    </citation>
    <scope>NUCLEOTIDE SEQUENCE [LARGE SCALE GENOMIC DNA]</scope>
    <source>
        <strain evidence="1 2">JCM 9383</strain>
    </source>
</reference>
<dbReference type="EMBL" id="BAAAUX010000011">
    <property type="protein sequence ID" value="GAA2788311.1"/>
    <property type="molecule type" value="Genomic_DNA"/>
</dbReference>
<gene>
    <name evidence="1" type="ORF">GCM10010470_23610</name>
</gene>
<accession>A0ABN3VEC3</accession>
<proteinExistence type="predicted"/>
<sequence length="54" mass="6240">MFAVSWLRGAVLVVSRAAQVLPTVEVDRDVELCLRWQKRLFPEESFVRIGESLH</sequence>